<keyword evidence="5" id="KW-1185">Reference proteome</keyword>
<keyword evidence="1" id="KW-0812">Transmembrane</keyword>
<name>A0A1I6TYQ9_9BACI</name>
<gene>
    <name evidence="2" type="ORF">HMI01_18360</name>
    <name evidence="3" type="ORF">SAMN05421668_11944</name>
</gene>
<keyword evidence="1" id="KW-0472">Membrane</keyword>
<keyword evidence="1" id="KW-1133">Transmembrane helix</keyword>
<evidence type="ECO:0000256" key="1">
    <source>
        <dbReference type="SAM" id="Phobius"/>
    </source>
</evidence>
<dbReference type="STRING" id="306541.SAMN05421668_11944"/>
<reference evidence="3 4" key="1">
    <citation type="submission" date="2016-10" db="EMBL/GenBank/DDBJ databases">
        <authorList>
            <person name="de Groot N.N."/>
        </authorList>
    </citation>
    <scope>NUCLEOTIDE SEQUENCE [LARGE SCALE GENOMIC DNA]</scope>
    <source>
        <strain evidence="3 4">DSM 17074</strain>
    </source>
</reference>
<dbReference type="RefSeq" id="WP_062322047.1">
    <property type="nucleotide sequence ID" value="NZ_BJWJ01000018.1"/>
</dbReference>
<dbReference type="Proteomes" id="UP000321773">
    <property type="component" value="Unassembled WGS sequence"/>
</dbReference>
<evidence type="ECO:0000313" key="3">
    <source>
        <dbReference type="EMBL" id="SFS94228.1"/>
    </source>
</evidence>
<evidence type="ECO:0000313" key="2">
    <source>
        <dbReference type="EMBL" id="GEM04848.1"/>
    </source>
</evidence>
<accession>A0A1I6TYQ9</accession>
<organism evidence="3 4">
    <name type="scientific">Halolactibacillus miurensis</name>
    <dbReference type="NCBI Taxonomy" id="306541"/>
    <lineage>
        <taxon>Bacteria</taxon>
        <taxon>Bacillati</taxon>
        <taxon>Bacillota</taxon>
        <taxon>Bacilli</taxon>
        <taxon>Bacillales</taxon>
        <taxon>Bacillaceae</taxon>
        <taxon>Halolactibacillus</taxon>
    </lineage>
</organism>
<evidence type="ECO:0000313" key="4">
    <source>
        <dbReference type="Proteomes" id="UP000199139"/>
    </source>
</evidence>
<protein>
    <submittedName>
        <fullName evidence="3">Uncharacterized protein</fullName>
    </submittedName>
</protein>
<proteinExistence type="predicted"/>
<dbReference type="EMBL" id="BJWJ01000018">
    <property type="protein sequence ID" value="GEM04848.1"/>
    <property type="molecule type" value="Genomic_DNA"/>
</dbReference>
<evidence type="ECO:0000313" key="5">
    <source>
        <dbReference type="Proteomes" id="UP000321773"/>
    </source>
</evidence>
<feature type="transmembrane region" description="Helical" evidence="1">
    <location>
        <begin position="7"/>
        <end position="26"/>
    </location>
</feature>
<sequence>MNPVVDMVITVVLGFIFFIVISSIFGGEPQAESFFLAVIVGHLFNDKYQLATRFTNFWT</sequence>
<dbReference type="EMBL" id="FPAI01000019">
    <property type="protein sequence ID" value="SFS94228.1"/>
    <property type="molecule type" value="Genomic_DNA"/>
</dbReference>
<reference evidence="2 5" key="2">
    <citation type="submission" date="2019-07" db="EMBL/GenBank/DDBJ databases">
        <title>Whole genome shotgun sequence of Halolactibacillus miurensis NBRC 100873.</title>
        <authorList>
            <person name="Hosoyama A."/>
            <person name="Uohara A."/>
            <person name="Ohji S."/>
            <person name="Ichikawa N."/>
        </authorList>
    </citation>
    <scope>NUCLEOTIDE SEQUENCE [LARGE SCALE GENOMIC DNA]</scope>
    <source>
        <strain evidence="2 5">NBRC 100873</strain>
    </source>
</reference>
<dbReference type="AlphaFoldDB" id="A0A1I6TYQ9"/>
<dbReference type="Proteomes" id="UP000199139">
    <property type="component" value="Unassembled WGS sequence"/>
</dbReference>